<keyword evidence="11" id="KW-0497">Mitogen</keyword>
<evidence type="ECO:0000313" key="16">
    <source>
        <dbReference type="Ensembl" id="ENSGMOP00000000472.2"/>
    </source>
</evidence>
<evidence type="ECO:0000256" key="1">
    <source>
        <dbReference type="ARBA" id="ARBA00004613"/>
    </source>
</evidence>
<evidence type="ECO:0000256" key="5">
    <source>
        <dbReference type="ARBA" id="ARBA00022525"/>
    </source>
</evidence>
<keyword evidence="6" id="KW-0165">Cleavage on pair of basic residues</keyword>
<evidence type="ECO:0000256" key="10">
    <source>
        <dbReference type="ARBA" id="ARBA00023180"/>
    </source>
</evidence>
<dbReference type="InterPro" id="IPR000072">
    <property type="entry name" value="PDGF/VEGF_dom"/>
</dbReference>
<dbReference type="GO" id="GO:0016020">
    <property type="term" value="C:membrane"/>
    <property type="evidence" value="ECO:0007669"/>
    <property type="project" value="InterPro"/>
</dbReference>
<proteinExistence type="inferred from homology"/>
<comment type="subcellular location">
    <subcellularLocation>
        <location evidence="1">Secreted</location>
    </subcellularLocation>
</comment>
<dbReference type="GO" id="GO:0051781">
    <property type="term" value="P:positive regulation of cell division"/>
    <property type="evidence" value="ECO:0007669"/>
    <property type="project" value="UniProtKB-KW"/>
</dbReference>
<dbReference type="PROSITE" id="PS01180">
    <property type="entry name" value="CUB"/>
    <property type="match status" value="1"/>
</dbReference>
<reference evidence="16" key="1">
    <citation type="submission" date="2025-08" db="UniProtKB">
        <authorList>
            <consortium name="Ensembl"/>
        </authorList>
    </citation>
    <scope>IDENTIFICATION</scope>
</reference>
<dbReference type="Ensembl" id="ENSGMOT00000000498.2">
    <property type="protein sequence ID" value="ENSGMOP00000000472.2"/>
    <property type="gene ID" value="ENSGMOG00000000484.2"/>
</dbReference>
<evidence type="ECO:0000256" key="8">
    <source>
        <dbReference type="ARBA" id="ARBA00023030"/>
    </source>
</evidence>
<evidence type="ECO:0000256" key="3">
    <source>
        <dbReference type="ARBA" id="ARBA00018877"/>
    </source>
</evidence>
<dbReference type="InterPro" id="IPR029034">
    <property type="entry name" value="Cystine-knot_cytokine"/>
</dbReference>
<dbReference type="Gene3D" id="2.10.90.10">
    <property type="entry name" value="Cystine-knot cytokines"/>
    <property type="match status" value="1"/>
</dbReference>
<evidence type="ECO:0000256" key="4">
    <source>
        <dbReference type="ARBA" id="ARBA00022473"/>
    </source>
</evidence>
<dbReference type="CDD" id="cd00041">
    <property type="entry name" value="CUB"/>
    <property type="match status" value="1"/>
</dbReference>
<keyword evidence="7 13" id="KW-0732">Signal</keyword>
<organism evidence="16 17">
    <name type="scientific">Gadus morhua</name>
    <name type="common">Atlantic cod</name>
    <dbReference type="NCBI Taxonomy" id="8049"/>
    <lineage>
        <taxon>Eukaryota</taxon>
        <taxon>Metazoa</taxon>
        <taxon>Chordata</taxon>
        <taxon>Craniata</taxon>
        <taxon>Vertebrata</taxon>
        <taxon>Euteleostomi</taxon>
        <taxon>Actinopterygii</taxon>
        <taxon>Neopterygii</taxon>
        <taxon>Teleostei</taxon>
        <taxon>Neoteleostei</taxon>
        <taxon>Acanthomorphata</taxon>
        <taxon>Zeiogadaria</taxon>
        <taxon>Gadariae</taxon>
        <taxon>Gadiformes</taxon>
        <taxon>Gadoidei</taxon>
        <taxon>Gadidae</taxon>
        <taxon>Gadus</taxon>
    </lineage>
</organism>
<keyword evidence="9" id="KW-1015">Disulfide bond</keyword>
<keyword evidence="8" id="KW-0339">Growth factor</keyword>
<keyword evidence="10" id="KW-0325">Glycoprotein</keyword>
<dbReference type="GO" id="GO:0005161">
    <property type="term" value="F:platelet-derived growth factor receptor binding"/>
    <property type="evidence" value="ECO:0007669"/>
    <property type="project" value="TreeGrafter"/>
</dbReference>
<dbReference type="InterPro" id="IPR035914">
    <property type="entry name" value="Sperma_CUB_dom_sf"/>
</dbReference>
<evidence type="ECO:0000256" key="13">
    <source>
        <dbReference type="SAM" id="SignalP"/>
    </source>
</evidence>
<reference evidence="16" key="2">
    <citation type="submission" date="2025-09" db="UniProtKB">
        <authorList>
            <consortium name="Ensembl"/>
        </authorList>
    </citation>
    <scope>IDENTIFICATION</scope>
</reference>
<dbReference type="GO" id="GO:0048008">
    <property type="term" value="P:platelet-derived growth factor receptor signaling pathway"/>
    <property type="evidence" value="ECO:0007669"/>
    <property type="project" value="TreeGrafter"/>
</dbReference>
<feature type="domain" description="Platelet-derived growth factor (PDGF) family profile" evidence="15">
    <location>
        <begin position="169"/>
        <end position="267"/>
    </location>
</feature>
<dbReference type="GO" id="GO:0005615">
    <property type="term" value="C:extracellular space"/>
    <property type="evidence" value="ECO:0007669"/>
    <property type="project" value="TreeGrafter"/>
</dbReference>
<gene>
    <name evidence="16" type="primary">PDGFC</name>
</gene>
<keyword evidence="17" id="KW-1185">Reference proteome</keyword>
<dbReference type="Proteomes" id="UP000694546">
    <property type="component" value="Chromosome 10"/>
</dbReference>
<sequence>MFLSLSLSLSCSLTTHLCLSVSRYDFVEIEDLSEGRVLGRWCGSQSGPAVLLSQGSQVRVRFVSDQYFPSEPGFCLHYSLLPPSDPEPQTPAVTPAPPPSVEELEEAVSTLGTVEEVLKYLDPEGWRADMEELYRPSWLGLGKSYIHNKKTRVGADLNQLREEVRLYSCSPRNVSVSLREELRRTDAIFWPGCLLVRRCGGNCSCSQCSQSCSQSGEQCACIPSRTSRKYYEVLQLKHRAGGRGLQRSMTDVVLEHHEECSCQCQQNHD</sequence>
<protein>
    <recommendedName>
        <fullName evidence="3">Platelet-derived growth factor C</fullName>
    </recommendedName>
</protein>
<comment type="similarity">
    <text evidence="2">Belongs to the PDGF/VEGF growth factor family.</text>
</comment>
<evidence type="ECO:0000256" key="2">
    <source>
        <dbReference type="ARBA" id="ARBA00006686"/>
    </source>
</evidence>
<evidence type="ECO:0000256" key="12">
    <source>
        <dbReference type="PROSITE-ProRule" id="PRU00059"/>
    </source>
</evidence>
<dbReference type="PROSITE" id="PS50278">
    <property type="entry name" value="PDGF_2"/>
    <property type="match status" value="1"/>
</dbReference>
<dbReference type="GO" id="GO:0008083">
    <property type="term" value="F:growth factor activity"/>
    <property type="evidence" value="ECO:0007669"/>
    <property type="project" value="UniProtKB-KW"/>
</dbReference>
<feature type="chain" id="PRO_5034733724" description="Platelet-derived growth factor C" evidence="13">
    <location>
        <begin position="21"/>
        <end position="269"/>
    </location>
</feature>
<dbReference type="PANTHER" id="PTHR11633">
    <property type="entry name" value="PLATELET-DERIVED GROWTH FACTOR"/>
    <property type="match status" value="1"/>
</dbReference>
<dbReference type="GO" id="GO:0030335">
    <property type="term" value="P:positive regulation of cell migration"/>
    <property type="evidence" value="ECO:0007669"/>
    <property type="project" value="TreeGrafter"/>
</dbReference>
<accession>A0A8C4YV85</accession>
<dbReference type="SUPFAM" id="SSF49854">
    <property type="entry name" value="Spermadhesin, CUB domain"/>
    <property type="match status" value="1"/>
</dbReference>
<evidence type="ECO:0000256" key="9">
    <source>
        <dbReference type="ARBA" id="ARBA00023157"/>
    </source>
</evidence>
<keyword evidence="4" id="KW-0217">Developmental protein</keyword>
<dbReference type="InterPro" id="IPR000859">
    <property type="entry name" value="CUB_dom"/>
</dbReference>
<name>A0A8C4YV85_GADMO</name>
<dbReference type="OMA" id="RCPPLIQ"/>
<dbReference type="GO" id="GO:0051897">
    <property type="term" value="P:positive regulation of phosphatidylinositol 3-kinase/protein kinase B signal transduction"/>
    <property type="evidence" value="ECO:0007669"/>
    <property type="project" value="TreeGrafter"/>
</dbReference>
<dbReference type="Pfam" id="PF00431">
    <property type="entry name" value="CUB"/>
    <property type="match status" value="1"/>
</dbReference>
<dbReference type="PANTHER" id="PTHR11633:SF5">
    <property type="entry name" value="PLATELET-DERIVED GROWTH FACTOR C"/>
    <property type="match status" value="1"/>
</dbReference>
<comment type="caution">
    <text evidence="12">Lacks conserved residue(s) required for the propagation of feature annotation.</text>
</comment>
<dbReference type="GO" id="GO:0070374">
    <property type="term" value="P:positive regulation of ERK1 and ERK2 cascade"/>
    <property type="evidence" value="ECO:0007669"/>
    <property type="project" value="TreeGrafter"/>
</dbReference>
<feature type="signal peptide" evidence="13">
    <location>
        <begin position="1"/>
        <end position="20"/>
    </location>
</feature>
<feature type="domain" description="CUB" evidence="14">
    <location>
        <begin position="1"/>
        <end position="81"/>
    </location>
</feature>
<evidence type="ECO:0000256" key="11">
    <source>
        <dbReference type="ARBA" id="ARBA00023246"/>
    </source>
</evidence>
<evidence type="ECO:0000256" key="7">
    <source>
        <dbReference type="ARBA" id="ARBA00022729"/>
    </source>
</evidence>
<dbReference type="GO" id="GO:0008284">
    <property type="term" value="P:positive regulation of cell population proliferation"/>
    <property type="evidence" value="ECO:0007669"/>
    <property type="project" value="TreeGrafter"/>
</dbReference>
<evidence type="ECO:0000259" key="14">
    <source>
        <dbReference type="PROSITE" id="PS01180"/>
    </source>
</evidence>
<dbReference type="AlphaFoldDB" id="A0A8C4YV85"/>
<evidence type="ECO:0000259" key="15">
    <source>
        <dbReference type="PROSITE" id="PS50278"/>
    </source>
</evidence>
<evidence type="ECO:0000313" key="17">
    <source>
        <dbReference type="Proteomes" id="UP000694546"/>
    </source>
</evidence>
<dbReference type="SUPFAM" id="SSF57501">
    <property type="entry name" value="Cystine-knot cytokines"/>
    <property type="match status" value="1"/>
</dbReference>
<dbReference type="Gene3D" id="2.60.120.290">
    <property type="entry name" value="Spermadhesin, CUB domain"/>
    <property type="match status" value="1"/>
</dbReference>
<dbReference type="Pfam" id="PF00341">
    <property type="entry name" value="PDGF"/>
    <property type="match status" value="1"/>
</dbReference>
<evidence type="ECO:0000256" key="6">
    <source>
        <dbReference type="ARBA" id="ARBA00022685"/>
    </source>
</evidence>
<keyword evidence="5" id="KW-0964">Secreted</keyword>
<dbReference type="GeneTree" id="ENSGT00940000158645"/>